<feature type="domain" description="MADS-box" evidence="7">
    <location>
        <begin position="1"/>
        <end position="53"/>
    </location>
</feature>
<dbReference type="PANTHER" id="PTHR48019">
    <property type="entry name" value="SERUM RESPONSE FACTOR HOMOLOG"/>
    <property type="match status" value="1"/>
</dbReference>
<evidence type="ECO:0000256" key="6">
    <source>
        <dbReference type="SAM" id="MobiDB-lite"/>
    </source>
</evidence>
<reference evidence="8" key="1">
    <citation type="journal article" date="2011" name="Plant Sci.">
        <title>Characterization of genomic sequence showing strong association with polyembryony among diverse Citrus species and cultivars, and its synteny with Vitis and Populus.</title>
        <authorList>
            <person name="Nakano M."/>
            <person name="Shimada T."/>
            <person name="Endo T."/>
            <person name="Fujii H."/>
            <person name="Nesumi H."/>
            <person name="Kita M."/>
            <person name="Ebina M."/>
            <person name="Shimizu T."/>
            <person name="Omura M."/>
        </authorList>
    </citation>
    <scope>NUCLEOTIDE SEQUENCE</scope>
</reference>
<dbReference type="GO" id="GO:0005634">
    <property type="term" value="C:nucleus"/>
    <property type="evidence" value="ECO:0007669"/>
    <property type="project" value="UniProtKB-SubCell"/>
</dbReference>
<name>F8WLD6_CITUN</name>
<gene>
    <name evidence="8" type="primary">ORF69</name>
</gene>
<dbReference type="SUPFAM" id="SSF55455">
    <property type="entry name" value="SRF-like"/>
    <property type="match status" value="1"/>
</dbReference>
<evidence type="ECO:0000256" key="2">
    <source>
        <dbReference type="ARBA" id="ARBA00023015"/>
    </source>
</evidence>
<proteinExistence type="predicted"/>
<evidence type="ECO:0000256" key="5">
    <source>
        <dbReference type="ARBA" id="ARBA00023242"/>
    </source>
</evidence>
<dbReference type="InterPro" id="IPR050142">
    <property type="entry name" value="MADS-box/MEF2_TF"/>
</dbReference>
<dbReference type="InterPro" id="IPR036879">
    <property type="entry name" value="TF_MADSbox_sf"/>
</dbReference>
<feature type="compositionally biased region" description="Polar residues" evidence="6">
    <location>
        <begin position="258"/>
        <end position="282"/>
    </location>
</feature>
<dbReference type="GO" id="GO:0046983">
    <property type="term" value="F:protein dimerization activity"/>
    <property type="evidence" value="ECO:0007669"/>
    <property type="project" value="InterPro"/>
</dbReference>
<dbReference type="Gene3D" id="3.40.1810.10">
    <property type="entry name" value="Transcription factor, MADS-box"/>
    <property type="match status" value="1"/>
</dbReference>
<keyword evidence="4" id="KW-0804">Transcription</keyword>
<keyword evidence="2" id="KW-0805">Transcription regulation</keyword>
<dbReference type="InterPro" id="IPR002100">
    <property type="entry name" value="TF_MADSbox"/>
</dbReference>
<dbReference type="PROSITE" id="PS50066">
    <property type="entry name" value="MADS_BOX_2"/>
    <property type="match status" value="1"/>
</dbReference>
<evidence type="ECO:0000256" key="1">
    <source>
        <dbReference type="ARBA" id="ARBA00004123"/>
    </source>
</evidence>
<evidence type="ECO:0000256" key="3">
    <source>
        <dbReference type="ARBA" id="ARBA00023125"/>
    </source>
</evidence>
<dbReference type="Pfam" id="PF00319">
    <property type="entry name" value="SRF-TF"/>
    <property type="match status" value="1"/>
</dbReference>
<sequence length="282" mass="33268">MGRRKLKIRRLESMKARQTKYSKRKIGILKKARELAVLCDTDLALLMFSPTGKPSLCVGQNKDLSTVLERLAKMSVDDREERRGYTMKLLKKIYANSEVDPRNFSLDRNDALKLQQDQLRELKDKLAEKTKILREWKNPHNVKDIAQINIMEEHLVGSLLKIRNKKRQLVQEQQQQRHEASDQMLLRSRLGLRQLVTRRYREHSFRVMNMLTKQLDGLGNNRADFCHPEDLYSQMKNVKRKRPKDHVHDPTQPHRRGNQSAGNYQQHSNRWTDTGRMQPQPS</sequence>
<dbReference type="GO" id="GO:0003677">
    <property type="term" value="F:DNA binding"/>
    <property type="evidence" value="ECO:0007669"/>
    <property type="project" value="UniProtKB-KW"/>
</dbReference>
<feature type="region of interest" description="Disordered" evidence="6">
    <location>
        <begin position="237"/>
        <end position="282"/>
    </location>
</feature>
<dbReference type="AlphaFoldDB" id="F8WLD6"/>
<organism evidence="8">
    <name type="scientific">Citrus unshiu</name>
    <name type="common">Satsuma mandarin</name>
    <name type="synonym">Citrus nobilis var. unshiu</name>
    <dbReference type="NCBI Taxonomy" id="55188"/>
    <lineage>
        <taxon>Eukaryota</taxon>
        <taxon>Viridiplantae</taxon>
        <taxon>Streptophyta</taxon>
        <taxon>Embryophyta</taxon>
        <taxon>Tracheophyta</taxon>
        <taxon>Spermatophyta</taxon>
        <taxon>Magnoliopsida</taxon>
        <taxon>eudicotyledons</taxon>
        <taxon>Gunneridae</taxon>
        <taxon>Pentapetalae</taxon>
        <taxon>rosids</taxon>
        <taxon>malvids</taxon>
        <taxon>Sapindales</taxon>
        <taxon>Rutaceae</taxon>
        <taxon>Aurantioideae</taxon>
        <taxon>Citrus</taxon>
    </lineage>
</organism>
<evidence type="ECO:0000313" key="8">
    <source>
        <dbReference type="EMBL" id="BAK61881.1"/>
    </source>
</evidence>
<protein>
    <submittedName>
        <fullName evidence="8">MADS-box protein</fullName>
    </submittedName>
</protein>
<dbReference type="SMART" id="SM00432">
    <property type="entry name" value="MADS"/>
    <property type="match status" value="1"/>
</dbReference>
<dbReference type="EMBL" id="AB573149">
    <property type="protein sequence ID" value="BAK61881.1"/>
    <property type="molecule type" value="Genomic_DNA"/>
</dbReference>
<keyword evidence="5" id="KW-0539">Nucleus</keyword>
<dbReference type="FunFam" id="3.40.1810.10:FF:000028">
    <property type="entry name" value="Agamous-like MADS-box protein AGL66 isoform A"/>
    <property type="match status" value="1"/>
</dbReference>
<evidence type="ECO:0000256" key="4">
    <source>
        <dbReference type="ARBA" id="ARBA00023163"/>
    </source>
</evidence>
<accession>F8WLD6</accession>
<keyword evidence="3" id="KW-0238">DNA-binding</keyword>
<dbReference type="PRINTS" id="PR00404">
    <property type="entry name" value="MADSDOMAIN"/>
</dbReference>
<comment type="subcellular location">
    <subcellularLocation>
        <location evidence="1">Nucleus</location>
    </subcellularLocation>
</comment>
<evidence type="ECO:0000259" key="7">
    <source>
        <dbReference type="PROSITE" id="PS50066"/>
    </source>
</evidence>